<proteinExistence type="predicted"/>
<dbReference type="EMBL" id="KZ805368">
    <property type="protein sequence ID" value="PVI00784.1"/>
    <property type="molecule type" value="Genomic_DNA"/>
</dbReference>
<keyword evidence="1" id="KW-1133">Transmembrane helix</keyword>
<sequence length="141" mass="15785">DVNPFRTENYRTLSRVDSPDPYKDDLRRFLANFLPERFTWTPTERAAKSDLLGHGFLPKQLSGAVEGIARFIVAFTGVLFILIPMYIMALRTNPTKCLVTTTIAVFFFAVLCSVTFRSSNDQTLAATATYAAVLMVFVGFT</sequence>
<dbReference type="InterPro" id="IPR046529">
    <property type="entry name" value="DUF6594"/>
</dbReference>
<dbReference type="AlphaFoldDB" id="A0A2V1DU39"/>
<feature type="non-terminal residue" evidence="3">
    <location>
        <position position="141"/>
    </location>
</feature>
<dbReference type="Proteomes" id="UP000244855">
    <property type="component" value="Unassembled WGS sequence"/>
</dbReference>
<feature type="transmembrane region" description="Helical" evidence="1">
    <location>
        <begin position="122"/>
        <end position="140"/>
    </location>
</feature>
<organism evidence="3 4">
    <name type="scientific">Periconia macrospinosa</name>
    <dbReference type="NCBI Taxonomy" id="97972"/>
    <lineage>
        <taxon>Eukaryota</taxon>
        <taxon>Fungi</taxon>
        <taxon>Dikarya</taxon>
        <taxon>Ascomycota</taxon>
        <taxon>Pezizomycotina</taxon>
        <taxon>Dothideomycetes</taxon>
        <taxon>Pleosporomycetidae</taxon>
        <taxon>Pleosporales</taxon>
        <taxon>Massarineae</taxon>
        <taxon>Periconiaceae</taxon>
        <taxon>Periconia</taxon>
    </lineage>
</organism>
<feature type="transmembrane region" description="Helical" evidence="1">
    <location>
        <begin position="68"/>
        <end position="90"/>
    </location>
</feature>
<evidence type="ECO:0000259" key="2">
    <source>
        <dbReference type="Pfam" id="PF20237"/>
    </source>
</evidence>
<evidence type="ECO:0000256" key="1">
    <source>
        <dbReference type="SAM" id="Phobius"/>
    </source>
</evidence>
<protein>
    <recommendedName>
        <fullName evidence="2">DUF6594 domain-containing protein</fullName>
    </recommendedName>
</protein>
<feature type="domain" description="DUF6594" evidence="2">
    <location>
        <begin position="20"/>
        <end position="135"/>
    </location>
</feature>
<keyword evidence="1" id="KW-0812">Transmembrane</keyword>
<keyword evidence="4" id="KW-1185">Reference proteome</keyword>
<dbReference type="OrthoDB" id="3546297at2759"/>
<name>A0A2V1DU39_9PLEO</name>
<gene>
    <name evidence="3" type="ORF">DM02DRAFT_490989</name>
</gene>
<dbReference type="Pfam" id="PF20237">
    <property type="entry name" value="DUF6594"/>
    <property type="match status" value="1"/>
</dbReference>
<keyword evidence="1" id="KW-0472">Membrane</keyword>
<reference evidence="3 4" key="1">
    <citation type="journal article" date="2018" name="Sci. Rep.">
        <title>Comparative genomics provides insights into the lifestyle and reveals functional heterogeneity of dark septate endophytic fungi.</title>
        <authorList>
            <person name="Knapp D.G."/>
            <person name="Nemeth J.B."/>
            <person name="Barry K."/>
            <person name="Hainaut M."/>
            <person name="Henrissat B."/>
            <person name="Johnson J."/>
            <person name="Kuo A."/>
            <person name="Lim J.H.P."/>
            <person name="Lipzen A."/>
            <person name="Nolan M."/>
            <person name="Ohm R.A."/>
            <person name="Tamas L."/>
            <person name="Grigoriev I.V."/>
            <person name="Spatafora J.W."/>
            <person name="Nagy L.G."/>
            <person name="Kovacs G.M."/>
        </authorList>
    </citation>
    <scope>NUCLEOTIDE SEQUENCE [LARGE SCALE GENOMIC DNA]</scope>
    <source>
        <strain evidence="3 4">DSE2036</strain>
    </source>
</reference>
<dbReference type="STRING" id="97972.A0A2V1DU39"/>
<feature type="transmembrane region" description="Helical" evidence="1">
    <location>
        <begin position="97"/>
        <end position="116"/>
    </location>
</feature>
<feature type="non-terminal residue" evidence="3">
    <location>
        <position position="1"/>
    </location>
</feature>
<accession>A0A2V1DU39</accession>
<evidence type="ECO:0000313" key="3">
    <source>
        <dbReference type="EMBL" id="PVI00784.1"/>
    </source>
</evidence>
<evidence type="ECO:0000313" key="4">
    <source>
        <dbReference type="Proteomes" id="UP000244855"/>
    </source>
</evidence>